<dbReference type="InterPro" id="IPR020850">
    <property type="entry name" value="GED_dom"/>
</dbReference>
<evidence type="ECO:0000256" key="3">
    <source>
        <dbReference type="SAM" id="MobiDB-lite"/>
    </source>
</evidence>
<dbReference type="PROSITE" id="PS51388">
    <property type="entry name" value="GED"/>
    <property type="match status" value="1"/>
</dbReference>
<feature type="domain" description="Dynamin-type G" evidence="5">
    <location>
        <begin position="135"/>
        <end position="435"/>
    </location>
</feature>
<dbReference type="PANTHER" id="PTHR11566:SF21">
    <property type="entry name" value="DYNAMIN RELATED PROTEIN 1, ISOFORM A"/>
    <property type="match status" value="1"/>
</dbReference>
<gene>
    <name evidence="6" type="ORF">H072_11594</name>
</gene>
<evidence type="ECO:0000259" key="4">
    <source>
        <dbReference type="PROSITE" id="PS51388"/>
    </source>
</evidence>
<evidence type="ECO:0000256" key="1">
    <source>
        <dbReference type="ARBA" id="ARBA00022741"/>
    </source>
</evidence>
<dbReference type="GO" id="GO:0000266">
    <property type="term" value="P:mitochondrial fission"/>
    <property type="evidence" value="ECO:0007669"/>
    <property type="project" value="TreeGrafter"/>
</dbReference>
<dbReference type="PROSITE" id="PS51718">
    <property type="entry name" value="G_DYNAMIN_2"/>
    <property type="match status" value="1"/>
</dbReference>
<feature type="domain" description="GED" evidence="4">
    <location>
        <begin position="714"/>
        <end position="804"/>
    </location>
</feature>
<dbReference type="Gene3D" id="3.40.50.300">
    <property type="entry name" value="P-loop containing nucleotide triphosphate hydrolases"/>
    <property type="match status" value="1"/>
</dbReference>
<dbReference type="PANTHER" id="PTHR11566">
    <property type="entry name" value="DYNAMIN"/>
    <property type="match status" value="1"/>
</dbReference>
<dbReference type="GO" id="GO:0016020">
    <property type="term" value="C:membrane"/>
    <property type="evidence" value="ECO:0007669"/>
    <property type="project" value="TreeGrafter"/>
</dbReference>
<dbReference type="InterPro" id="IPR000375">
    <property type="entry name" value="Dynamin_stalk"/>
</dbReference>
<dbReference type="CDD" id="cd08771">
    <property type="entry name" value="DLP_1"/>
    <property type="match status" value="1"/>
</dbReference>
<evidence type="ECO:0000256" key="2">
    <source>
        <dbReference type="ARBA" id="ARBA00023134"/>
    </source>
</evidence>
<dbReference type="OrthoDB" id="415706at2759"/>
<reference evidence="6 7" key="1">
    <citation type="journal article" date="2013" name="PLoS Genet.">
        <title>Genomic mechanisms accounting for the adaptation to parasitism in nematode-trapping fungi.</title>
        <authorList>
            <person name="Meerupati T."/>
            <person name="Andersson K.M."/>
            <person name="Friman E."/>
            <person name="Kumar D."/>
            <person name="Tunlid A."/>
            <person name="Ahren D."/>
        </authorList>
    </citation>
    <scope>NUCLEOTIDE SEQUENCE [LARGE SCALE GENOMIC DNA]</scope>
    <source>
        <strain evidence="6 7">CBS 200.50</strain>
    </source>
</reference>
<evidence type="ECO:0008006" key="8">
    <source>
        <dbReference type="Google" id="ProtNLM"/>
    </source>
</evidence>
<keyword evidence="1" id="KW-0547">Nucleotide-binding</keyword>
<dbReference type="Gene3D" id="1.20.120.1240">
    <property type="entry name" value="Dynamin, middle domain"/>
    <property type="match status" value="1"/>
</dbReference>
<sequence>MSSTPNHFFSRYFPHYFSRSTTDITTSGSSPQLIDPQGSSPLDINTSSSLATARDCVDYSEGEESDFHPAIPGSIVLSGYQSIQTYPKLYNPEFPKFHKMPGRQNFSRLDALESKERSRLFDTIDKFRELHISEDISLPQLVVVGDQSSGKSSLLEGLTEISFPVASDLCTRFATQIVLRRTDDDDGHVRASIIPGPDSSYDEEVKARLLGFQTSLTESEFGPESFAKILDDAAACMGIPKPEDKVEDTPDKRFSNDILKIELSGPHHPHLTIVDVPGLFHNSTKYQTDEDRELIRNLIQTYIEDPRTIIMAVMDGRNNLANQEVFRMARAVDPDGKRTVGIITKCDAVQAGDEHGVIQIASNKIERLNHGWFVVRNRSTKEIQDGVTIGERHQREKAFFKKSPWNRLSREHIGIEKLKPFLGHLLYEHVRDEFPKLVDEINKLVTETEAALNALGPARITATEQRMYLTRIANAYEGMVTDCLDAKLRRTVESKSALKIRTHIQNMNEDFSTRLLALGHTRNFKDLMGREDFSGFDSNLRKSMNPVDEPHDIYDWIRESYRGSRGPELQGLVNPNAVTEMFREQSKNWKNVARMHVSTVVDLVTKFNMQVFNEVISDDTVRKKLVTSLSRATVLAIHEAYKQLDQLVDDESCGILQTVNDYFAHSLSTTRSERVLARLKMISLTKAEDGEEARSLDLTAIMSAVSLTNEDSAVYDIHDILKSYYSISLKRFTDNVVLQVIERHLLGKGGPIRLLKSEYISSLEEAELGNVAREDYQVASMRRELQSRLERARSAQEAASMISV</sequence>
<comment type="caution">
    <text evidence="6">The sequence shown here is derived from an EMBL/GenBank/DDBJ whole genome shotgun (WGS) entry which is preliminary data.</text>
</comment>
<feature type="region of interest" description="Disordered" evidence="3">
    <location>
        <begin position="24"/>
        <end position="44"/>
    </location>
</feature>
<evidence type="ECO:0000313" key="6">
    <source>
        <dbReference type="EMBL" id="EPS35254.1"/>
    </source>
</evidence>
<dbReference type="InterPro" id="IPR022812">
    <property type="entry name" value="Dynamin"/>
</dbReference>
<dbReference type="GO" id="GO:0005739">
    <property type="term" value="C:mitochondrion"/>
    <property type="evidence" value="ECO:0007669"/>
    <property type="project" value="TreeGrafter"/>
</dbReference>
<keyword evidence="7" id="KW-1185">Reference proteome</keyword>
<dbReference type="InterPro" id="IPR027417">
    <property type="entry name" value="P-loop_NTPase"/>
</dbReference>
<dbReference type="STRING" id="1284197.S7ZXT1"/>
<dbReference type="GO" id="GO:0048312">
    <property type="term" value="P:intracellular distribution of mitochondria"/>
    <property type="evidence" value="ECO:0007669"/>
    <property type="project" value="TreeGrafter"/>
</dbReference>
<evidence type="ECO:0000313" key="7">
    <source>
        <dbReference type="Proteomes" id="UP000015100"/>
    </source>
</evidence>
<name>S7ZXT1_DACHA</name>
<protein>
    <recommendedName>
        <fullName evidence="8">GED domain-containing protein</fullName>
    </recommendedName>
</protein>
<dbReference type="InterPro" id="IPR030381">
    <property type="entry name" value="G_DYNAMIN_dom"/>
</dbReference>
<dbReference type="GO" id="GO:0005525">
    <property type="term" value="F:GTP binding"/>
    <property type="evidence" value="ECO:0007669"/>
    <property type="project" value="InterPro"/>
</dbReference>
<keyword evidence="2" id="KW-0342">GTP-binding</keyword>
<dbReference type="Proteomes" id="UP000015100">
    <property type="component" value="Unassembled WGS sequence"/>
</dbReference>
<dbReference type="GO" id="GO:0008017">
    <property type="term" value="F:microtubule binding"/>
    <property type="evidence" value="ECO:0007669"/>
    <property type="project" value="TreeGrafter"/>
</dbReference>
<proteinExistence type="predicted"/>
<organism evidence="6 7">
    <name type="scientific">Dactylellina haptotyla (strain CBS 200.50)</name>
    <name type="common">Nematode-trapping fungus</name>
    <name type="synonym">Monacrosporium haptotylum</name>
    <dbReference type="NCBI Taxonomy" id="1284197"/>
    <lineage>
        <taxon>Eukaryota</taxon>
        <taxon>Fungi</taxon>
        <taxon>Dikarya</taxon>
        <taxon>Ascomycota</taxon>
        <taxon>Pezizomycotina</taxon>
        <taxon>Orbiliomycetes</taxon>
        <taxon>Orbiliales</taxon>
        <taxon>Orbiliaceae</taxon>
        <taxon>Dactylellina</taxon>
    </lineage>
</organism>
<dbReference type="AlphaFoldDB" id="S7ZXT1"/>
<dbReference type="GO" id="GO:0005874">
    <property type="term" value="C:microtubule"/>
    <property type="evidence" value="ECO:0007669"/>
    <property type="project" value="TreeGrafter"/>
</dbReference>
<dbReference type="InterPro" id="IPR001401">
    <property type="entry name" value="Dynamin_GTPase"/>
</dbReference>
<dbReference type="PRINTS" id="PR00195">
    <property type="entry name" value="DYNAMIN"/>
</dbReference>
<dbReference type="Pfam" id="PF01031">
    <property type="entry name" value="Dynamin_M"/>
    <property type="match status" value="1"/>
</dbReference>
<evidence type="ECO:0000259" key="5">
    <source>
        <dbReference type="PROSITE" id="PS51718"/>
    </source>
</evidence>
<dbReference type="HOGENOM" id="CLU_008964_7_2_1"/>
<dbReference type="GO" id="GO:0003924">
    <property type="term" value="F:GTPase activity"/>
    <property type="evidence" value="ECO:0007669"/>
    <property type="project" value="InterPro"/>
</dbReference>
<dbReference type="Pfam" id="PF00350">
    <property type="entry name" value="Dynamin_N"/>
    <property type="match status" value="1"/>
</dbReference>
<dbReference type="SUPFAM" id="SSF52540">
    <property type="entry name" value="P-loop containing nucleoside triphosphate hydrolases"/>
    <property type="match status" value="1"/>
</dbReference>
<dbReference type="OMA" id="QEVFRMA"/>
<dbReference type="GO" id="GO:0016559">
    <property type="term" value="P:peroxisome fission"/>
    <property type="evidence" value="ECO:0007669"/>
    <property type="project" value="TreeGrafter"/>
</dbReference>
<dbReference type="SMART" id="SM00053">
    <property type="entry name" value="DYNc"/>
    <property type="match status" value="1"/>
</dbReference>
<dbReference type="FunFam" id="3.40.50.300:FF:001425">
    <property type="entry name" value="Dynamin GTPase, putative"/>
    <property type="match status" value="1"/>
</dbReference>
<dbReference type="InterPro" id="IPR045063">
    <property type="entry name" value="Dynamin_N"/>
</dbReference>
<dbReference type="EMBL" id="AQGS01001233">
    <property type="protein sequence ID" value="EPS35254.1"/>
    <property type="molecule type" value="Genomic_DNA"/>
</dbReference>
<reference evidence="7" key="2">
    <citation type="submission" date="2013-04" db="EMBL/GenBank/DDBJ databases">
        <title>Genomic mechanisms accounting for the adaptation to parasitism in nematode-trapping fungi.</title>
        <authorList>
            <person name="Ahren D.G."/>
        </authorList>
    </citation>
    <scope>NUCLEOTIDE SEQUENCE [LARGE SCALE GENOMIC DNA]</scope>
    <source>
        <strain evidence="7">CBS 200.50</strain>
    </source>
</reference>
<dbReference type="GO" id="GO:0006897">
    <property type="term" value="P:endocytosis"/>
    <property type="evidence" value="ECO:0007669"/>
    <property type="project" value="TreeGrafter"/>
</dbReference>
<accession>S7ZXT1</accession>
<dbReference type="eggNOG" id="KOG0446">
    <property type="taxonomic scope" value="Eukaryota"/>
</dbReference>